<dbReference type="Pfam" id="PF22466">
    <property type="entry name" value="PSF3_N"/>
    <property type="match status" value="1"/>
</dbReference>
<evidence type="ECO:0000256" key="4">
    <source>
        <dbReference type="ARBA" id="ARBA00023242"/>
    </source>
</evidence>
<gene>
    <name evidence="9" type="ORF">LSH36_232g04066</name>
</gene>
<evidence type="ECO:0000256" key="5">
    <source>
        <dbReference type="ARBA" id="ARBA00045258"/>
    </source>
</evidence>
<evidence type="ECO:0000259" key="8">
    <source>
        <dbReference type="Pfam" id="PF22466"/>
    </source>
</evidence>
<dbReference type="InterPro" id="IPR038437">
    <property type="entry name" value="GINS_Psf3_sf"/>
</dbReference>
<comment type="caution">
    <text evidence="9">The sequence shown here is derived from an EMBL/GenBank/DDBJ whole genome shotgun (WGS) entry which is preliminary data.</text>
</comment>
<dbReference type="EMBL" id="JAODUP010000232">
    <property type="protein sequence ID" value="KAK2155766.1"/>
    <property type="molecule type" value="Genomic_DNA"/>
</dbReference>
<evidence type="ECO:0000256" key="3">
    <source>
        <dbReference type="ARBA" id="ARBA00022705"/>
    </source>
</evidence>
<comment type="function">
    <text evidence="5">Required for correct functioning of the GINS complex, a complex that plays an essential role in the initiation of DNA replication, and progression of DNA replication forks. GINS complex is a core component of CDC45-MCM-GINS (CMG) helicase, the molecular machine that unwinds template DNA during replication, and around which the replisome is built.</text>
</comment>
<reference evidence="9" key="1">
    <citation type="journal article" date="2023" name="Mol. Biol. Evol.">
        <title>Third-Generation Sequencing Reveals the Adaptive Role of the Epigenome in Three Deep-Sea Polychaetes.</title>
        <authorList>
            <person name="Perez M."/>
            <person name="Aroh O."/>
            <person name="Sun Y."/>
            <person name="Lan Y."/>
            <person name="Juniper S.K."/>
            <person name="Young C.R."/>
            <person name="Angers B."/>
            <person name="Qian P.Y."/>
        </authorList>
    </citation>
    <scope>NUCLEOTIDE SEQUENCE</scope>
    <source>
        <strain evidence="9">P08H-3</strain>
    </source>
</reference>
<evidence type="ECO:0000313" key="9">
    <source>
        <dbReference type="EMBL" id="KAK2155766.1"/>
    </source>
</evidence>
<evidence type="ECO:0000259" key="7">
    <source>
        <dbReference type="Pfam" id="PF05916"/>
    </source>
</evidence>
<proteinExistence type="inferred from homology"/>
<feature type="domain" description="GINS subunit" evidence="7">
    <location>
        <begin position="89"/>
        <end position="184"/>
    </location>
</feature>
<protein>
    <recommendedName>
        <fullName evidence="6">DNA replication complex GINS protein PSF3</fullName>
    </recommendedName>
</protein>
<dbReference type="PANTHER" id="PTHR22768">
    <property type="entry name" value="DNA REPLICATION COMPLEX GINS PROTEIN PSF3"/>
    <property type="match status" value="1"/>
</dbReference>
<dbReference type="PANTHER" id="PTHR22768:SF0">
    <property type="entry name" value="DNA REPLICATION COMPLEX GINS PROTEIN PSF3"/>
    <property type="match status" value="1"/>
</dbReference>
<accession>A0AAD9JN33</accession>
<dbReference type="Gene3D" id="1.20.58.2050">
    <property type="match status" value="1"/>
</dbReference>
<keyword evidence="3 6" id="KW-0235">DNA replication</keyword>
<feature type="domain" description="DNA replication complex GINS protein PSF3 N-terminal" evidence="8">
    <location>
        <begin position="20"/>
        <end position="72"/>
    </location>
</feature>
<comment type="subunit">
    <text evidence="6">Component of the GINS complex.</text>
</comment>
<sequence>MSSSHDSRGSQNFEATGDYFSLDDILATQERIPCTFQTEVLNLGYIDPSLDSSNIPKGTKLELPFWLAKALCSRRKQCVTIDLPKHYKEVYRDVFNADANVVDLHKLGPYFYRFGSHLLHFEHPESPDIAKSLLKVFQARFRDIMDASQNAYDQDMSKMTEKLDEMEKVIFFHGQKGLKDLQMWETREGEKIKISEMVINHRKRKRTHLDES</sequence>
<dbReference type="GO" id="GO:0000811">
    <property type="term" value="C:GINS complex"/>
    <property type="evidence" value="ECO:0007669"/>
    <property type="project" value="UniProtKB-UniRule"/>
</dbReference>
<organism evidence="9 10">
    <name type="scientific">Paralvinella palmiformis</name>
    <dbReference type="NCBI Taxonomy" id="53620"/>
    <lineage>
        <taxon>Eukaryota</taxon>
        <taxon>Metazoa</taxon>
        <taxon>Spiralia</taxon>
        <taxon>Lophotrochozoa</taxon>
        <taxon>Annelida</taxon>
        <taxon>Polychaeta</taxon>
        <taxon>Sedentaria</taxon>
        <taxon>Canalipalpata</taxon>
        <taxon>Terebellida</taxon>
        <taxon>Terebelliformia</taxon>
        <taxon>Alvinellidae</taxon>
        <taxon>Paralvinella</taxon>
    </lineage>
</organism>
<keyword evidence="4 6" id="KW-0539">Nucleus</keyword>
<comment type="similarity">
    <text evidence="2 6">Belongs to the GINS3/PSF3 family.</text>
</comment>
<dbReference type="SUPFAM" id="SSF158573">
    <property type="entry name" value="GINS helical bundle-like"/>
    <property type="match status" value="1"/>
</dbReference>
<evidence type="ECO:0000256" key="6">
    <source>
        <dbReference type="RuleBase" id="RU367161"/>
    </source>
</evidence>
<dbReference type="Proteomes" id="UP001208570">
    <property type="component" value="Unassembled WGS sequence"/>
</dbReference>
<evidence type="ECO:0000256" key="1">
    <source>
        <dbReference type="ARBA" id="ARBA00004123"/>
    </source>
</evidence>
<dbReference type="InterPro" id="IPR036224">
    <property type="entry name" value="GINS_bundle-like_dom_sf"/>
</dbReference>
<evidence type="ECO:0000313" key="10">
    <source>
        <dbReference type="Proteomes" id="UP001208570"/>
    </source>
</evidence>
<comment type="subcellular location">
    <subcellularLocation>
        <location evidence="1 6">Nucleus</location>
    </subcellularLocation>
</comment>
<dbReference type="CDD" id="cd21693">
    <property type="entry name" value="GINS_B_Psf3"/>
    <property type="match status" value="1"/>
</dbReference>
<dbReference type="InterPro" id="IPR021151">
    <property type="entry name" value="GINS_A"/>
</dbReference>
<dbReference type="CDD" id="cd11713">
    <property type="entry name" value="GINS_A_psf3"/>
    <property type="match status" value="1"/>
</dbReference>
<keyword evidence="10" id="KW-1185">Reference proteome</keyword>
<comment type="function">
    <text evidence="6">The GINS complex plays an essential role in the initiation of DNA replication.</text>
</comment>
<dbReference type="InterPro" id="IPR010492">
    <property type="entry name" value="GINS_Psf3"/>
</dbReference>
<dbReference type="SUPFAM" id="SSF160059">
    <property type="entry name" value="PriA/YqbF domain"/>
    <property type="match status" value="1"/>
</dbReference>
<dbReference type="AlphaFoldDB" id="A0AAD9JN33"/>
<dbReference type="InterPro" id="IPR055221">
    <property type="entry name" value="PSF3_N"/>
</dbReference>
<dbReference type="Pfam" id="PF05916">
    <property type="entry name" value="Sld5"/>
    <property type="match status" value="1"/>
</dbReference>
<dbReference type="GO" id="GO:1902975">
    <property type="term" value="P:mitotic DNA replication initiation"/>
    <property type="evidence" value="ECO:0007669"/>
    <property type="project" value="TreeGrafter"/>
</dbReference>
<name>A0AAD9JN33_9ANNE</name>
<evidence type="ECO:0000256" key="2">
    <source>
        <dbReference type="ARBA" id="ARBA00006343"/>
    </source>
</evidence>